<gene>
    <name evidence="10" type="ORF">K469DRAFT_714982</name>
</gene>
<evidence type="ECO:0000256" key="8">
    <source>
        <dbReference type="RuleBase" id="RU361238"/>
    </source>
</evidence>
<evidence type="ECO:0000256" key="3">
    <source>
        <dbReference type="ARBA" id="ARBA00022723"/>
    </source>
</evidence>
<dbReference type="AlphaFoldDB" id="A0A6A6ELB8"/>
<evidence type="ECO:0000256" key="5">
    <source>
        <dbReference type="ARBA" id="ARBA00022801"/>
    </source>
</evidence>
<dbReference type="EMBL" id="ML994614">
    <property type="protein sequence ID" value="KAF2192967.1"/>
    <property type="molecule type" value="Genomic_DNA"/>
</dbReference>
<feature type="region of interest" description="Disordered" evidence="9">
    <location>
        <begin position="1"/>
        <end position="20"/>
    </location>
</feature>
<name>A0A6A6ELB8_9PEZI</name>
<reference evidence="10" key="1">
    <citation type="journal article" date="2020" name="Stud. Mycol.">
        <title>101 Dothideomycetes genomes: a test case for predicting lifestyles and emergence of pathogens.</title>
        <authorList>
            <person name="Haridas S."/>
            <person name="Albert R."/>
            <person name="Binder M."/>
            <person name="Bloem J."/>
            <person name="Labutti K."/>
            <person name="Salamov A."/>
            <person name="Andreopoulos B."/>
            <person name="Baker S."/>
            <person name="Barry K."/>
            <person name="Bills G."/>
            <person name="Bluhm B."/>
            <person name="Cannon C."/>
            <person name="Castanera R."/>
            <person name="Culley D."/>
            <person name="Daum C."/>
            <person name="Ezra D."/>
            <person name="Gonzalez J."/>
            <person name="Henrissat B."/>
            <person name="Kuo A."/>
            <person name="Liang C."/>
            <person name="Lipzen A."/>
            <person name="Lutzoni F."/>
            <person name="Magnuson J."/>
            <person name="Mondo S."/>
            <person name="Nolan M."/>
            <person name="Ohm R."/>
            <person name="Pangilinan J."/>
            <person name="Park H.-J."/>
            <person name="Ramirez L."/>
            <person name="Alfaro M."/>
            <person name="Sun H."/>
            <person name="Tritt A."/>
            <person name="Yoshinaga Y."/>
            <person name="Zwiers L.-H."/>
            <person name="Turgeon B."/>
            <person name="Goodwin S."/>
            <person name="Spatafora J."/>
            <person name="Crous P."/>
            <person name="Grigoriev I."/>
        </authorList>
    </citation>
    <scope>NUCLEOTIDE SEQUENCE</scope>
    <source>
        <strain evidence="10">CBS 207.26</strain>
    </source>
</reference>
<dbReference type="OrthoDB" id="3039123at2759"/>
<evidence type="ECO:0000256" key="1">
    <source>
        <dbReference type="ARBA" id="ARBA00006249"/>
    </source>
</evidence>
<keyword evidence="6" id="KW-0106">Calcium</keyword>
<evidence type="ECO:0000313" key="11">
    <source>
        <dbReference type="Proteomes" id="UP000800200"/>
    </source>
</evidence>
<organism evidence="10 11">
    <name type="scientific">Zopfia rhizophila CBS 207.26</name>
    <dbReference type="NCBI Taxonomy" id="1314779"/>
    <lineage>
        <taxon>Eukaryota</taxon>
        <taxon>Fungi</taxon>
        <taxon>Dikarya</taxon>
        <taxon>Ascomycota</taxon>
        <taxon>Pezizomycotina</taxon>
        <taxon>Dothideomycetes</taxon>
        <taxon>Dothideomycetes incertae sedis</taxon>
        <taxon>Zopfiaceae</taxon>
        <taxon>Zopfia</taxon>
    </lineage>
</organism>
<keyword evidence="5 8" id="KW-0378">Hydrolase</keyword>
<keyword evidence="11" id="KW-1185">Reference proteome</keyword>
<protein>
    <recommendedName>
        <fullName evidence="8">Carboxylic ester hydrolase</fullName>
        <ecNumber evidence="8">3.1.1.-</ecNumber>
    </recommendedName>
</protein>
<dbReference type="SUPFAM" id="SSF53474">
    <property type="entry name" value="alpha/beta-Hydrolases"/>
    <property type="match status" value="2"/>
</dbReference>
<evidence type="ECO:0000256" key="2">
    <source>
        <dbReference type="ARBA" id="ARBA00022487"/>
    </source>
</evidence>
<dbReference type="InterPro" id="IPR029058">
    <property type="entry name" value="AB_hydrolase_fold"/>
</dbReference>
<dbReference type="GO" id="GO:0030600">
    <property type="term" value="F:feruloyl esterase activity"/>
    <property type="evidence" value="ECO:0007669"/>
    <property type="project" value="UniProtKB-ARBA"/>
</dbReference>
<dbReference type="PANTHER" id="PTHR33938:SF8">
    <property type="entry name" value="CARBOXYLIC ESTER HYDROLASE"/>
    <property type="match status" value="1"/>
</dbReference>
<dbReference type="PANTHER" id="PTHR33938">
    <property type="entry name" value="FERULOYL ESTERASE B-RELATED"/>
    <property type="match status" value="1"/>
</dbReference>
<sequence length="441" mass="49049">MSGPAVKAGYAAASTDGGHSGPMDDLSWALTKDRTVNWDLLQNFATRSLADQVYVGKTITEQFYGKPPHHSYWNGCSMGGRQGYMMAQKYPDLLDGIMASAPSLSMTYLAMGDYWPQIVMQESRTWVSNCEFKWFAKKTMEACDMLDGVRDNVITDPEECTFDPQRLVGEKIQCDGKEVKITTAMADVVQKIFEGPKTPYGGRLWFGLPHGTDVQSLANISIAEDLRSANPFGISSAWLKYLVLKDPKFNLSKIDYGTYAALWTQANQEYDWILNADNADLTVFRKAGGKLLSWHGINDQLIPYTNTLQYRNRVEKEMGGPAKVNEFYRLFLAPGVAHCGGGTGPMPTDALDKLVEWVEHGEAPETLDARTVDHKGELWSREICVWPKKMKYMGFGDAKRASSWSCEGGEELEGEHVDKGPDFLGGLKDRLLGLGMGLKIN</sequence>
<evidence type="ECO:0000313" key="10">
    <source>
        <dbReference type="EMBL" id="KAF2192967.1"/>
    </source>
</evidence>
<evidence type="ECO:0000256" key="9">
    <source>
        <dbReference type="SAM" id="MobiDB-lite"/>
    </source>
</evidence>
<evidence type="ECO:0000256" key="6">
    <source>
        <dbReference type="ARBA" id="ARBA00022837"/>
    </source>
</evidence>
<evidence type="ECO:0000256" key="4">
    <source>
        <dbReference type="ARBA" id="ARBA00022729"/>
    </source>
</evidence>
<keyword evidence="2" id="KW-0719">Serine esterase</keyword>
<comment type="similarity">
    <text evidence="1 8">Belongs to the tannase family.</text>
</comment>
<dbReference type="EC" id="3.1.1.-" evidence="8"/>
<keyword evidence="7" id="KW-1015">Disulfide bond</keyword>
<dbReference type="Gene3D" id="3.40.50.1820">
    <property type="entry name" value="alpha/beta hydrolase"/>
    <property type="match status" value="1"/>
</dbReference>
<dbReference type="InterPro" id="IPR011118">
    <property type="entry name" value="Tannase/feruloyl_esterase"/>
</dbReference>
<dbReference type="Proteomes" id="UP000800200">
    <property type="component" value="Unassembled WGS sequence"/>
</dbReference>
<keyword evidence="3" id="KW-0479">Metal-binding</keyword>
<keyword evidence="4" id="KW-0732">Signal</keyword>
<accession>A0A6A6ELB8</accession>
<dbReference type="GO" id="GO:0046872">
    <property type="term" value="F:metal ion binding"/>
    <property type="evidence" value="ECO:0007669"/>
    <property type="project" value="UniProtKB-KW"/>
</dbReference>
<evidence type="ECO:0000256" key="7">
    <source>
        <dbReference type="ARBA" id="ARBA00023157"/>
    </source>
</evidence>
<dbReference type="Pfam" id="PF07519">
    <property type="entry name" value="Tannase"/>
    <property type="match status" value="1"/>
</dbReference>
<proteinExistence type="inferred from homology"/>